<comment type="function">
    <text evidence="6">Catalyzes the interconversion of L-rhamnose and L-rhamnulose.</text>
</comment>
<dbReference type="NCBIfam" id="NF002203">
    <property type="entry name" value="PRK01076.1"/>
    <property type="match status" value="1"/>
</dbReference>
<evidence type="ECO:0000313" key="9">
    <source>
        <dbReference type="Proteomes" id="UP000244523"/>
    </source>
</evidence>
<comment type="subcellular location">
    <subcellularLocation>
        <location evidence="6">Cytoplasm</location>
    </subcellularLocation>
</comment>
<feature type="binding site" evidence="6">
    <location>
        <position position="290"/>
    </location>
    <ligand>
        <name>Mn(2+)</name>
        <dbReference type="ChEBI" id="CHEBI:29035"/>
    </ligand>
</feature>
<dbReference type="AlphaFoldDB" id="A0A2T6KDX8"/>
<dbReference type="GO" id="GO:0005737">
    <property type="term" value="C:cytoplasm"/>
    <property type="evidence" value="ECO:0007669"/>
    <property type="project" value="UniProtKB-SubCell"/>
</dbReference>
<sequence length="412" mass="45799">MSYETAKAAFADWGVDTEAAMDRLKKNPISMHCWQGDDVVGFEPKTGSSGGGIQATGNHPGRARTPDELRADLEFAYALIPGKHRLNLHAMYLDTDENPDRDEIEFRHFAPWVDWAREQGIGLDFNPTFFAHAKADDNLTLSHPDDGIRDFWIEHGKRSRDIAAQMGVALGSPCVNNIWVPDGYKDTPIDRMSARRRLEASLDAMLATPKDKAQLLDAVESKLFGIGVEACTVGSHEFYMGYAIRKGTLLCLDMGHFHPTENIADKLSSVALSLDEILLHVSRPMRWDSDHVILLNDDILQMAQELVSADLLGCTHIGLDFFDATISRTAAWVIGTRNMQKALLRALLMPLDTLKSAESALDYTTRLTVTEEFKDMPFGAIWDEFSAREGVPNGQALIKQLDSYQSSVSGRD</sequence>
<keyword evidence="4 6" id="KW-0413">Isomerase</keyword>
<dbReference type="PANTHER" id="PTHR30268">
    <property type="entry name" value="L-RHAMNOSE ISOMERASE"/>
    <property type="match status" value="1"/>
</dbReference>
<dbReference type="GO" id="GO:0019324">
    <property type="term" value="P:L-lyxose metabolic process"/>
    <property type="evidence" value="ECO:0007669"/>
    <property type="project" value="TreeGrafter"/>
</dbReference>
<dbReference type="SUPFAM" id="SSF51658">
    <property type="entry name" value="Xylose isomerase-like"/>
    <property type="match status" value="1"/>
</dbReference>
<keyword evidence="2 6" id="KW-0479">Metal-binding</keyword>
<dbReference type="NCBIfam" id="TIGR01748">
    <property type="entry name" value="rhaA"/>
    <property type="match status" value="1"/>
</dbReference>
<dbReference type="EMBL" id="QBUD01000008">
    <property type="protein sequence ID" value="PUB13236.1"/>
    <property type="molecule type" value="Genomic_DNA"/>
</dbReference>
<dbReference type="GO" id="GO:0019301">
    <property type="term" value="P:rhamnose catabolic process"/>
    <property type="evidence" value="ECO:0007669"/>
    <property type="project" value="UniProtKB-UniRule"/>
</dbReference>
<keyword evidence="5 6" id="KW-0684">Rhamnose metabolism</keyword>
<evidence type="ECO:0000256" key="6">
    <source>
        <dbReference type="HAMAP-Rule" id="MF_00541"/>
    </source>
</evidence>
<dbReference type="RefSeq" id="WP_108387104.1">
    <property type="nucleotide sequence ID" value="NZ_QBUD01000008.1"/>
</dbReference>
<organism evidence="8 9">
    <name type="scientific">Yoonia sediminilitoris</name>
    <dbReference type="NCBI Taxonomy" id="1286148"/>
    <lineage>
        <taxon>Bacteria</taxon>
        <taxon>Pseudomonadati</taxon>
        <taxon>Pseudomonadota</taxon>
        <taxon>Alphaproteobacteria</taxon>
        <taxon>Rhodobacterales</taxon>
        <taxon>Paracoccaceae</taxon>
        <taxon>Yoonia</taxon>
    </lineage>
</organism>
<comment type="similarity">
    <text evidence="6">Belongs to the rhamnose isomerase family.</text>
</comment>
<dbReference type="Gene3D" id="3.20.20.150">
    <property type="entry name" value="Divalent-metal-dependent TIM barrel enzymes"/>
    <property type="match status" value="1"/>
</dbReference>
<protein>
    <recommendedName>
        <fullName evidence="6 7">L-rhamnose isomerase</fullName>
        <ecNumber evidence="6 7">5.3.1.14</ecNumber>
    </recommendedName>
</protein>
<evidence type="ECO:0000313" key="8">
    <source>
        <dbReference type="EMBL" id="PUB13236.1"/>
    </source>
</evidence>
<dbReference type="InterPro" id="IPR050337">
    <property type="entry name" value="L-rhamnose_isomerase"/>
</dbReference>
<evidence type="ECO:0000256" key="4">
    <source>
        <dbReference type="ARBA" id="ARBA00023235"/>
    </source>
</evidence>
<reference evidence="8 9" key="1">
    <citation type="submission" date="2018-04" db="EMBL/GenBank/DDBJ databases">
        <title>Genomic Encyclopedia of Archaeal and Bacterial Type Strains, Phase II (KMG-II): from individual species to whole genera.</title>
        <authorList>
            <person name="Goeker M."/>
        </authorList>
    </citation>
    <scope>NUCLEOTIDE SEQUENCE [LARGE SCALE GENOMIC DNA]</scope>
    <source>
        <strain evidence="8 9">DSM 29955</strain>
    </source>
</reference>
<feature type="binding site" evidence="6">
    <location>
        <position position="256"/>
    </location>
    <ligand>
        <name>Mn(2+)</name>
        <dbReference type="ChEBI" id="CHEBI:29035"/>
    </ligand>
</feature>
<evidence type="ECO:0000256" key="5">
    <source>
        <dbReference type="ARBA" id="ARBA00023308"/>
    </source>
</evidence>
<evidence type="ECO:0000256" key="7">
    <source>
        <dbReference type="NCBIfam" id="TIGR01748"/>
    </source>
</evidence>
<evidence type="ECO:0000256" key="3">
    <source>
        <dbReference type="ARBA" id="ARBA00023211"/>
    </source>
</evidence>
<comment type="catalytic activity">
    <reaction evidence="6">
        <text>L-rhamnopyranose = L-rhamnulose</text>
        <dbReference type="Rhea" id="RHEA:23160"/>
        <dbReference type="ChEBI" id="CHEBI:17897"/>
        <dbReference type="ChEBI" id="CHEBI:62346"/>
        <dbReference type="EC" id="5.3.1.14"/>
    </reaction>
</comment>
<dbReference type="GO" id="GO:0008740">
    <property type="term" value="F:L-rhamnose isomerase activity"/>
    <property type="evidence" value="ECO:0007669"/>
    <property type="project" value="UniProtKB-UniRule"/>
</dbReference>
<proteinExistence type="inferred from homology"/>
<keyword evidence="3 6" id="KW-0464">Manganese</keyword>
<dbReference type="GO" id="GO:0030145">
    <property type="term" value="F:manganese ion binding"/>
    <property type="evidence" value="ECO:0007669"/>
    <property type="project" value="UniProtKB-UniRule"/>
</dbReference>
<dbReference type="InterPro" id="IPR009308">
    <property type="entry name" value="Rhamnose_isomerase"/>
</dbReference>
<name>A0A2T6KDX8_9RHOB</name>
<dbReference type="UniPathway" id="UPA00541">
    <property type="reaction ID" value="UER00601"/>
</dbReference>
<keyword evidence="9" id="KW-1185">Reference proteome</keyword>
<dbReference type="Pfam" id="PF06134">
    <property type="entry name" value="RhaA"/>
    <property type="match status" value="1"/>
</dbReference>
<dbReference type="Proteomes" id="UP000244523">
    <property type="component" value="Unassembled WGS sequence"/>
</dbReference>
<gene>
    <name evidence="6" type="primary">rhaA</name>
    <name evidence="8" type="ORF">C8N45_108157</name>
</gene>
<comment type="caution">
    <text evidence="8">The sequence shown here is derived from an EMBL/GenBank/DDBJ whole genome shotgun (WGS) entry which is preliminary data.</text>
</comment>
<accession>A0A2T6KDX8</accession>
<comment type="cofactor">
    <cofactor evidence="6">
        <name>Mn(2+)</name>
        <dbReference type="ChEBI" id="CHEBI:29035"/>
    </cofactor>
    <text evidence="6">Binds 1 Mn(2+) ion per subunit.</text>
</comment>
<dbReference type="PANTHER" id="PTHR30268:SF0">
    <property type="entry name" value="L-RHAMNOSE ISOMERASE"/>
    <property type="match status" value="1"/>
</dbReference>
<dbReference type="EC" id="5.3.1.14" evidence="6 7"/>
<keyword evidence="1 6" id="KW-0963">Cytoplasm</keyword>
<dbReference type="OrthoDB" id="9766697at2"/>
<comment type="pathway">
    <text evidence="6">Carbohydrate degradation; L-rhamnose degradation; glycerone phosphate from L-rhamnose: step 1/3.</text>
</comment>
<feature type="binding site" evidence="6">
    <location>
        <position position="288"/>
    </location>
    <ligand>
        <name>Mn(2+)</name>
        <dbReference type="ChEBI" id="CHEBI:29035"/>
    </ligand>
</feature>
<evidence type="ECO:0000256" key="1">
    <source>
        <dbReference type="ARBA" id="ARBA00022490"/>
    </source>
</evidence>
<dbReference type="HAMAP" id="MF_00541">
    <property type="entry name" value="RhaA"/>
    <property type="match status" value="1"/>
</dbReference>
<evidence type="ECO:0000256" key="2">
    <source>
        <dbReference type="ARBA" id="ARBA00022723"/>
    </source>
</evidence>
<dbReference type="InterPro" id="IPR036237">
    <property type="entry name" value="Xyl_isomerase-like_sf"/>
</dbReference>